<dbReference type="PROSITE" id="PS00070">
    <property type="entry name" value="ALDEHYDE_DEHYDR_CYS"/>
    <property type="match status" value="1"/>
</dbReference>
<evidence type="ECO:0000256" key="4">
    <source>
        <dbReference type="ARBA" id="ARBA00049194"/>
    </source>
</evidence>
<accession>A0ABS7BYY9</accession>
<name>A0ABS7BYY9_9BACL</name>
<keyword evidence="2 6" id="KW-0560">Oxidoreductase</keyword>
<dbReference type="SUPFAM" id="SSF53720">
    <property type="entry name" value="ALDH-like"/>
    <property type="match status" value="1"/>
</dbReference>
<feature type="domain" description="Aldehyde dehydrogenase" evidence="7">
    <location>
        <begin position="14"/>
        <end position="469"/>
    </location>
</feature>
<protein>
    <recommendedName>
        <fullName evidence="3">aldehyde dehydrogenase (NAD(+))</fullName>
        <ecNumber evidence="3">1.2.1.3</ecNumber>
    </recommendedName>
</protein>
<dbReference type="PANTHER" id="PTHR42804">
    <property type="entry name" value="ALDEHYDE DEHYDROGENASE"/>
    <property type="match status" value="1"/>
</dbReference>
<evidence type="ECO:0000256" key="6">
    <source>
        <dbReference type="RuleBase" id="RU003345"/>
    </source>
</evidence>
<dbReference type="InterPro" id="IPR016161">
    <property type="entry name" value="Ald_DH/histidinol_DH"/>
</dbReference>
<evidence type="ECO:0000256" key="3">
    <source>
        <dbReference type="ARBA" id="ARBA00024226"/>
    </source>
</evidence>
<feature type="active site" evidence="5">
    <location>
        <position position="244"/>
    </location>
</feature>
<evidence type="ECO:0000313" key="8">
    <source>
        <dbReference type="EMBL" id="MBW7453884.1"/>
    </source>
</evidence>
<evidence type="ECO:0000259" key="7">
    <source>
        <dbReference type="Pfam" id="PF00171"/>
    </source>
</evidence>
<dbReference type="Gene3D" id="3.40.309.10">
    <property type="entry name" value="Aldehyde Dehydrogenase, Chain A, domain 2"/>
    <property type="match status" value="1"/>
</dbReference>
<organism evidence="8 9">
    <name type="scientific">Paenibacillus sepulcri</name>
    <dbReference type="NCBI Taxonomy" id="359917"/>
    <lineage>
        <taxon>Bacteria</taxon>
        <taxon>Bacillati</taxon>
        <taxon>Bacillota</taxon>
        <taxon>Bacilli</taxon>
        <taxon>Bacillales</taxon>
        <taxon>Paenibacillaceae</taxon>
        <taxon>Paenibacillus</taxon>
    </lineage>
</organism>
<sequence>MKIIDQLYINGQFVKPHGTEIQDLINPSTKEIIGKVTLANEQDTRDAIAAAKKAFKTFKNTSVEERAQMLQRLHDAVLARTEELNQAFIEEYGSTAMAAPSFTDISAKNFLLTKETVEEFEFTKQIGTAKVVLEPLGVVGMITPWNANYTYITSKLAAAIAAGCTAVIKPSELSAIQTRLITECLHEANIPAGVINIVTGTGAVVGAEITRHPDIAMISFTGSTQVGKIIARGAVDTMKRVTLELGGKSPNIMLDDADLNHAVPLALMLCFGNNGQTCMAGTRLIVPEHRLEEVKAMAKAALHSFKVGDPREADTAIGPVVTQKQYDNVQRYIRLGIEEGAELVAGGEGHPEGLEHGYFVKPTIFAKVTRNMTIAKEEIFGPVLSILTYKTEEEAVEIANDTIYGLAAYISSTNLKKASQIASQIESGTVMINGVMGDMSAPFGGFKQSGIGREFGVYGLEEYLETKAISGYEEAGSPE</sequence>
<dbReference type="Gene3D" id="3.40.605.10">
    <property type="entry name" value="Aldehyde Dehydrogenase, Chain A, domain 1"/>
    <property type="match status" value="1"/>
</dbReference>
<dbReference type="EMBL" id="JAHZIK010000128">
    <property type="protein sequence ID" value="MBW7453884.1"/>
    <property type="molecule type" value="Genomic_DNA"/>
</dbReference>
<evidence type="ECO:0000313" key="9">
    <source>
        <dbReference type="Proteomes" id="UP001519887"/>
    </source>
</evidence>
<dbReference type="CDD" id="cd07138">
    <property type="entry name" value="ALDH_CddD_SSP0762"/>
    <property type="match status" value="1"/>
</dbReference>
<dbReference type="Proteomes" id="UP001519887">
    <property type="component" value="Unassembled WGS sequence"/>
</dbReference>
<dbReference type="InterPro" id="IPR015590">
    <property type="entry name" value="Aldehyde_DH_dom"/>
</dbReference>
<dbReference type="RefSeq" id="WP_210040074.1">
    <property type="nucleotide sequence ID" value="NZ_JBHLVU010000007.1"/>
</dbReference>
<comment type="similarity">
    <text evidence="1 6">Belongs to the aldehyde dehydrogenase family.</text>
</comment>
<comment type="caution">
    <text evidence="8">The sequence shown here is derived from an EMBL/GenBank/DDBJ whole genome shotgun (WGS) entry which is preliminary data.</text>
</comment>
<dbReference type="PROSITE" id="PS00687">
    <property type="entry name" value="ALDEHYDE_DEHYDR_GLU"/>
    <property type="match status" value="1"/>
</dbReference>
<gene>
    <name evidence="8" type="ORF">K0U00_07525</name>
</gene>
<dbReference type="InterPro" id="IPR016162">
    <property type="entry name" value="Ald_DH_N"/>
</dbReference>
<evidence type="ECO:0000256" key="5">
    <source>
        <dbReference type="PROSITE-ProRule" id="PRU10007"/>
    </source>
</evidence>
<dbReference type="InterPro" id="IPR016160">
    <property type="entry name" value="Ald_DH_CS_CYS"/>
</dbReference>
<evidence type="ECO:0000256" key="1">
    <source>
        <dbReference type="ARBA" id="ARBA00009986"/>
    </source>
</evidence>
<dbReference type="PANTHER" id="PTHR42804:SF1">
    <property type="entry name" value="ALDEHYDE DEHYDROGENASE-RELATED"/>
    <property type="match status" value="1"/>
</dbReference>
<keyword evidence="9" id="KW-1185">Reference proteome</keyword>
<dbReference type="Pfam" id="PF00171">
    <property type="entry name" value="Aldedh"/>
    <property type="match status" value="1"/>
</dbReference>
<dbReference type="InterPro" id="IPR029510">
    <property type="entry name" value="Ald_DH_CS_GLU"/>
</dbReference>
<dbReference type="InterPro" id="IPR016163">
    <property type="entry name" value="Ald_DH_C"/>
</dbReference>
<dbReference type="EC" id="1.2.1.3" evidence="3"/>
<comment type="catalytic activity">
    <reaction evidence="4">
        <text>an aldehyde + NAD(+) + H2O = a carboxylate + NADH + 2 H(+)</text>
        <dbReference type="Rhea" id="RHEA:16185"/>
        <dbReference type="ChEBI" id="CHEBI:15377"/>
        <dbReference type="ChEBI" id="CHEBI:15378"/>
        <dbReference type="ChEBI" id="CHEBI:17478"/>
        <dbReference type="ChEBI" id="CHEBI:29067"/>
        <dbReference type="ChEBI" id="CHEBI:57540"/>
        <dbReference type="ChEBI" id="CHEBI:57945"/>
        <dbReference type="EC" id="1.2.1.3"/>
    </reaction>
</comment>
<reference evidence="8 9" key="1">
    <citation type="submission" date="2021-07" db="EMBL/GenBank/DDBJ databases">
        <title>Paenibacillus radiodurans sp. nov., isolated from the southeastern edge of Tengger Desert.</title>
        <authorList>
            <person name="Zhang G."/>
        </authorList>
    </citation>
    <scope>NUCLEOTIDE SEQUENCE [LARGE SCALE GENOMIC DNA]</scope>
    <source>
        <strain evidence="8 9">CCM 7311</strain>
    </source>
</reference>
<evidence type="ECO:0000256" key="2">
    <source>
        <dbReference type="ARBA" id="ARBA00023002"/>
    </source>
</evidence>
<proteinExistence type="inferred from homology"/>